<sequence length="118" mass="12108">MTLPRALIAALALALAATAPALAKPAEERLVLVTVDGLSWQELFHGADPARAADKTFVEDPAALKPQFIDVPDRARALTPFLHDVVAKQGVLLGIATTGAASGSPTTCGSPIPGTTRS</sequence>
<feature type="region of interest" description="Disordered" evidence="1">
    <location>
        <begin position="99"/>
        <end position="118"/>
    </location>
</feature>
<accession>A0A974P5D4</accession>
<reference evidence="3" key="1">
    <citation type="submission" date="2021-01" db="EMBL/GenBank/DDBJ databases">
        <title>Genome sequence of Phenylobacterium sp. 20VBR1 isolated from a valley glaceir, Ny-Alesund, Svalbard.</title>
        <authorList>
            <person name="Thomas F.A."/>
            <person name="Krishnan K.P."/>
            <person name="Sinha R.K."/>
        </authorList>
    </citation>
    <scope>NUCLEOTIDE SEQUENCE</scope>
    <source>
        <strain evidence="3">20VBR1</strain>
    </source>
</reference>
<gene>
    <name evidence="3" type="ORF">JKL49_09595</name>
</gene>
<feature type="compositionally biased region" description="Low complexity" evidence="1">
    <location>
        <begin position="99"/>
        <end position="110"/>
    </location>
</feature>
<proteinExistence type="predicted"/>
<protein>
    <submittedName>
        <fullName evidence="3">Uncharacterized protein</fullName>
    </submittedName>
</protein>
<evidence type="ECO:0000256" key="1">
    <source>
        <dbReference type="SAM" id="MobiDB-lite"/>
    </source>
</evidence>
<evidence type="ECO:0000256" key="2">
    <source>
        <dbReference type="SAM" id="SignalP"/>
    </source>
</evidence>
<organism evidence="3">
    <name type="scientific">Phenylobacterium glaciei</name>
    <dbReference type="NCBI Taxonomy" id="2803784"/>
    <lineage>
        <taxon>Bacteria</taxon>
        <taxon>Pseudomonadati</taxon>
        <taxon>Pseudomonadota</taxon>
        <taxon>Alphaproteobacteria</taxon>
        <taxon>Caulobacterales</taxon>
        <taxon>Caulobacteraceae</taxon>
        <taxon>Phenylobacterium</taxon>
    </lineage>
</organism>
<dbReference type="EMBL" id="CP068570">
    <property type="protein sequence ID" value="QQZ51297.1"/>
    <property type="molecule type" value="Genomic_DNA"/>
</dbReference>
<name>A0A974P5D4_9CAUL</name>
<feature type="chain" id="PRO_5037079293" evidence="2">
    <location>
        <begin position="24"/>
        <end position="118"/>
    </location>
</feature>
<evidence type="ECO:0000313" key="3">
    <source>
        <dbReference type="EMBL" id="QQZ51297.1"/>
    </source>
</evidence>
<feature type="signal peptide" evidence="2">
    <location>
        <begin position="1"/>
        <end position="23"/>
    </location>
</feature>
<keyword evidence="2" id="KW-0732">Signal</keyword>
<dbReference type="AlphaFoldDB" id="A0A974P5D4"/>